<dbReference type="InterPro" id="IPR050586">
    <property type="entry name" value="CPA3_Na-H_Antiporter_D"/>
</dbReference>
<evidence type="ECO:0000256" key="4">
    <source>
        <dbReference type="ARBA" id="ARBA00022989"/>
    </source>
</evidence>
<sequence>MPNLLLQILVTPVLASLLIFLTRRTLGRLAGWIAALALTYTTGLVTLVGVEVYGGKVLVEEYLLIAPGIRLGLMADGLSLPTLGVVCLLCTALAFYSIRYVEHRVKLLYTNESGSVQVSYYARFFYLFLFFPAGFIGTILSTNLVSIYFFLEVLTIALFFLMAYFGYQERVRIAFISLS</sequence>
<dbReference type="EMBL" id="UINC01058045">
    <property type="protein sequence ID" value="SVB79867.1"/>
    <property type="molecule type" value="Genomic_DNA"/>
</dbReference>
<name>A0A382GYT3_9ZZZZ</name>
<keyword evidence="5 6" id="KW-0472">Membrane</keyword>
<evidence type="ECO:0008006" key="8">
    <source>
        <dbReference type="Google" id="ProtNLM"/>
    </source>
</evidence>
<feature type="transmembrane region" description="Helical" evidence="6">
    <location>
        <begin position="120"/>
        <end position="141"/>
    </location>
</feature>
<dbReference type="PANTHER" id="PTHR42703">
    <property type="entry name" value="NADH DEHYDROGENASE"/>
    <property type="match status" value="1"/>
</dbReference>
<feature type="transmembrane region" description="Helical" evidence="6">
    <location>
        <begin position="78"/>
        <end position="99"/>
    </location>
</feature>
<protein>
    <recommendedName>
        <fullName evidence="8">NADH:quinone oxidoreductase/Mrp antiporter membrane subunit domain-containing protein</fullName>
    </recommendedName>
</protein>
<evidence type="ECO:0000256" key="6">
    <source>
        <dbReference type="SAM" id="Phobius"/>
    </source>
</evidence>
<feature type="non-terminal residue" evidence="7">
    <location>
        <position position="179"/>
    </location>
</feature>
<evidence type="ECO:0000256" key="3">
    <source>
        <dbReference type="ARBA" id="ARBA00022692"/>
    </source>
</evidence>
<reference evidence="7" key="1">
    <citation type="submission" date="2018-05" db="EMBL/GenBank/DDBJ databases">
        <authorList>
            <person name="Lanie J.A."/>
            <person name="Ng W.-L."/>
            <person name="Kazmierczak K.M."/>
            <person name="Andrzejewski T.M."/>
            <person name="Davidsen T.M."/>
            <person name="Wayne K.J."/>
            <person name="Tettelin H."/>
            <person name="Glass J.I."/>
            <person name="Rusch D."/>
            <person name="Podicherti R."/>
            <person name="Tsui H.-C.T."/>
            <person name="Winkler M.E."/>
        </authorList>
    </citation>
    <scope>NUCLEOTIDE SEQUENCE</scope>
</reference>
<organism evidence="7">
    <name type="scientific">marine metagenome</name>
    <dbReference type="NCBI Taxonomy" id="408172"/>
    <lineage>
        <taxon>unclassified sequences</taxon>
        <taxon>metagenomes</taxon>
        <taxon>ecological metagenomes</taxon>
    </lineage>
</organism>
<evidence type="ECO:0000313" key="7">
    <source>
        <dbReference type="EMBL" id="SVB79867.1"/>
    </source>
</evidence>
<feature type="transmembrane region" description="Helical" evidence="6">
    <location>
        <begin position="29"/>
        <end position="50"/>
    </location>
</feature>
<keyword evidence="4 6" id="KW-1133">Transmembrane helix</keyword>
<keyword evidence="3 6" id="KW-0812">Transmembrane</keyword>
<dbReference type="GO" id="GO:0005886">
    <property type="term" value="C:plasma membrane"/>
    <property type="evidence" value="ECO:0007669"/>
    <property type="project" value="UniProtKB-SubCell"/>
</dbReference>
<keyword evidence="2" id="KW-1003">Cell membrane</keyword>
<feature type="transmembrane region" description="Helical" evidence="6">
    <location>
        <begin position="6"/>
        <end position="22"/>
    </location>
</feature>
<dbReference type="PANTHER" id="PTHR42703:SF1">
    <property type="entry name" value="NA(+)_H(+) ANTIPORTER SUBUNIT D1"/>
    <property type="match status" value="1"/>
</dbReference>
<evidence type="ECO:0000256" key="5">
    <source>
        <dbReference type="ARBA" id="ARBA00023136"/>
    </source>
</evidence>
<feature type="transmembrane region" description="Helical" evidence="6">
    <location>
        <begin position="147"/>
        <end position="167"/>
    </location>
</feature>
<accession>A0A382GYT3</accession>
<gene>
    <name evidence="7" type="ORF">METZ01_LOCUS232721</name>
</gene>
<dbReference type="AlphaFoldDB" id="A0A382GYT3"/>
<evidence type="ECO:0000256" key="2">
    <source>
        <dbReference type="ARBA" id="ARBA00022475"/>
    </source>
</evidence>
<evidence type="ECO:0000256" key="1">
    <source>
        <dbReference type="ARBA" id="ARBA00004651"/>
    </source>
</evidence>
<proteinExistence type="predicted"/>
<comment type="subcellular location">
    <subcellularLocation>
        <location evidence="1">Cell membrane</location>
        <topology evidence="1">Multi-pass membrane protein</topology>
    </subcellularLocation>
</comment>